<dbReference type="NCBIfam" id="NF047335">
    <property type="entry name" value="T3SS_XAC0095"/>
    <property type="match status" value="1"/>
</dbReference>
<reference evidence="3" key="2">
    <citation type="journal article" date="2022" name="Syst. Appl. Microbiol.">
        <title>Physiological and genomic characterisation of Luteimonas fraxinea sp. nov., a bacterial species associated with trees tolerant to ash dieback.</title>
        <authorList>
            <person name="Ulrich K."/>
            <person name="Becker R."/>
            <person name="Behrendt U."/>
            <person name="Kube M."/>
            <person name="Schneck V."/>
            <person name="Ulrich A."/>
        </authorList>
    </citation>
    <scope>NUCLEOTIDE SEQUENCE</scope>
    <source>
        <strain evidence="3">A1P009</strain>
    </source>
</reference>
<evidence type="ECO:0000256" key="1">
    <source>
        <dbReference type="SAM" id="MobiDB-lite"/>
    </source>
</evidence>
<proteinExistence type="predicted"/>
<dbReference type="Pfam" id="PF26642">
    <property type="entry name" value="XAC0095_dom"/>
    <property type="match status" value="1"/>
</dbReference>
<evidence type="ECO:0000313" key="3">
    <source>
        <dbReference type="EMBL" id="MCD9097381.1"/>
    </source>
</evidence>
<feature type="domain" description="XAC0095-like" evidence="2">
    <location>
        <begin position="12"/>
        <end position="75"/>
    </location>
</feature>
<accession>A0ABS8UF62</accession>
<evidence type="ECO:0000313" key="4">
    <source>
        <dbReference type="Proteomes" id="UP001430360"/>
    </source>
</evidence>
<feature type="region of interest" description="Disordered" evidence="1">
    <location>
        <begin position="83"/>
        <end position="116"/>
    </location>
</feature>
<evidence type="ECO:0000259" key="2">
    <source>
        <dbReference type="Pfam" id="PF26642"/>
    </source>
</evidence>
<name>A0ABS8UF62_9GAMM</name>
<protein>
    <recommendedName>
        <fullName evidence="2">XAC0095-like domain-containing protein</fullName>
    </recommendedName>
</protein>
<dbReference type="InterPro" id="IPR058099">
    <property type="entry name" value="T3SS_XAC0095_dom"/>
</dbReference>
<dbReference type="Proteomes" id="UP001430360">
    <property type="component" value="Unassembled WGS sequence"/>
</dbReference>
<comment type="caution">
    <text evidence="3">The sequence shown here is derived from an EMBL/GenBank/DDBJ whole genome shotgun (WGS) entry which is preliminary data.</text>
</comment>
<keyword evidence="4" id="KW-1185">Reference proteome</keyword>
<organism evidence="3 4">
    <name type="scientific">Luteimonas fraxinea</name>
    <dbReference type="NCBI Taxonomy" id="2901869"/>
    <lineage>
        <taxon>Bacteria</taxon>
        <taxon>Pseudomonadati</taxon>
        <taxon>Pseudomonadota</taxon>
        <taxon>Gammaproteobacteria</taxon>
        <taxon>Lysobacterales</taxon>
        <taxon>Lysobacteraceae</taxon>
        <taxon>Luteimonas</taxon>
    </lineage>
</organism>
<reference evidence="3" key="1">
    <citation type="submission" date="2021-12" db="EMBL/GenBank/DDBJ databases">
        <authorList>
            <person name="Ulrich A."/>
        </authorList>
    </citation>
    <scope>NUCLEOTIDE SEQUENCE</scope>
    <source>
        <strain evidence="3">A1P009</strain>
    </source>
</reference>
<feature type="compositionally biased region" description="Acidic residues" evidence="1">
    <location>
        <begin position="92"/>
        <end position="109"/>
    </location>
</feature>
<sequence length="238" mass="25446">MSKSDTKARGELGYFLSEDGEFRLRKLHQHIEFLSRLAEPRVDEEEDGPEIDHPALAGCLELLAEQVQQVLDTVSGPARLELKGKPVAVEHDTEDADDADAETESEDDASAGTDAKVDKAPAFGMTLDQLDEADRLLDLLRAQGDLLMAGGGGDFADGTIIVIGAAIFDNADEMKDMIRQISRQTLDAKPGTGKQVREMPAVYGGVGGTPAGLLEQQRAGRRLAPDAPAYGSGVTHVH</sequence>
<dbReference type="EMBL" id="JAJQKU010000003">
    <property type="protein sequence ID" value="MCD9097381.1"/>
    <property type="molecule type" value="Genomic_DNA"/>
</dbReference>
<dbReference type="RefSeq" id="WP_232136414.1">
    <property type="nucleotide sequence ID" value="NZ_CP089507.1"/>
</dbReference>
<gene>
    <name evidence="3" type="ORF">LTT95_10570</name>
</gene>